<evidence type="ECO:0000313" key="1">
    <source>
        <dbReference type="EMBL" id="CDQ25488.1"/>
    </source>
</evidence>
<dbReference type="EMBL" id="CCDI010000006">
    <property type="protein sequence ID" value="CDQ25488.1"/>
    <property type="molecule type" value="Genomic_DNA"/>
</dbReference>
<dbReference type="RefSeq" id="WP_155997004.1">
    <property type="nucleotide sequence ID" value="NZ_CCDH010000006.1"/>
</dbReference>
<reference evidence="2" key="1">
    <citation type="submission" date="2014-03" db="EMBL/GenBank/DDBJ databases">
        <authorList>
            <person name="Urmite Genomes U."/>
        </authorList>
    </citation>
    <scope>NUCLEOTIDE SEQUENCE [LARGE SCALE GENOMIC DNA]</scope>
    <source>
        <strain evidence="2">HD-03</strain>
    </source>
</reference>
<accession>A0A024P9F5</accession>
<comment type="caution">
    <text evidence="1">The sequence shown here is derived from an EMBL/GenBank/DDBJ whole genome shotgun (WGS) entry which is preliminary data.</text>
</comment>
<evidence type="ECO:0000313" key="2">
    <source>
        <dbReference type="Proteomes" id="UP000028868"/>
    </source>
</evidence>
<gene>
    <name evidence="1" type="ORF">BN983_03834</name>
</gene>
<protein>
    <submittedName>
        <fullName evidence="1">Uncharacterized protein</fullName>
    </submittedName>
</protein>
<dbReference type="Proteomes" id="UP000028868">
    <property type="component" value="Unassembled WGS sequence"/>
</dbReference>
<sequence>MYVLIRRNDRLIEILKDPIDRRERVFLQEEEAMKYADKLNLHLHSGPKWEVQEY</sequence>
<keyword evidence="2" id="KW-1185">Reference proteome</keyword>
<organism evidence="1 2">
    <name type="scientific">Halobacillus karajensis</name>
    <dbReference type="NCBI Taxonomy" id="195088"/>
    <lineage>
        <taxon>Bacteria</taxon>
        <taxon>Bacillati</taxon>
        <taxon>Bacillota</taxon>
        <taxon>Bacilli</taxon>
        <taxon>Bacillales</taxon>
        <taxon>Bacillaceae</taxon>
        <taxon>Halobacillus</taxon>
    </lineage>
</organism>
<name>A0A024P9F5_9BACI</name>
<dbReference type="AlphaFoldDB" id="A0A024P9F5"/>
<reference evidence="1 2" key="2">
    <citation type="submission" date="2014-05" db="EMBL/GenBank/DDBJ databases">
        <title>Draft genome sequence of Halobacillus karajensis HK-03.</title>
        <authorList>
            <person name="Khelaifia S."/>
            <person name="Croce O."/>
            <person name="Lagier J.C."/>
            <person name="Raoult D."/>
        </authorList>
    </citation>
    <scope>NUCLEOTIDE SEQUENCE [LARGE SCALE GENOMIC DNA]</scope>
    <source>
        <strain evidence="1 2">HD-03</strain>
    </source>
</reference>
<proteinExistence type="predicted"/>